<reference evidence="2" key="1">
    <citation type="submission" date="2021-02" db="EMBL/GenBank/DDBJ databases">
        <authorList>
            <person name="Palmer J.M."/>
        </authorList>
    </citation>
    <scope>NUCLEOTIDE SEQUENCE</scope>
    <source>
        <strain evidence="2">SCRP23</strain>
    </source>
</reference>
<keyword evidence="1" id="KW-0175">Coiled coil</keyword>
<gene>
    <name evidence="2" type="ORF">PHYBOEH_006788</name>
</gene>
<dbReference type="Proteomes" id="UP000693981">
    <property type="component" value="Unassembled WGS sequence"/>
</dbReference>
<dbReference type="CDD" id="cd14686">
    <property type="entry name" value="bZIP"/>
    <property type="match status" value="1"/>
</dbReference>
<evidence type="ECO:0000313" key="3">
    <source>
        <dbReference type="Proteomes" id="UP000693981"/>
    </source>
</evidence>
<comment type="caution">
    <text evidence="2">The sequence shown here is derived from an EMBL/GenBank/DDBJ whole genome shotgun (WGS) entry which is preliminary data.</text>
</comment>
<sequence length="271" mass="31492">MKSSLVAEWKKAKRKEQCRRAQLKYLRRKREELQKLIGGIKRLKREIKKLEARKAEIRKQQKRRVQFVTSLYSSLQTDIKQQQLPDVRNYERTYGCSPALQVLSDLQREEFDSMESLRLHWGWYRSQFRQFELSVASYECLVAGKHLIVKATGSLRLGIECEDNSDVIECPVLQQFEFEIGEHDVRRITSEVNLVSFVHGKEPLSPDRILETLSYLSQSTVQVGDLAFLGPMHLSTLSEFGYVRVRNISGDKAVVVSIDAEEEEEEDEHSI</sequence>
<proteinExistence type="predicted"/>
<feature type="coiled-coil region" evidence="1">
    <location>
        <begin position="26"/>
        <end position="63"/>
    </location>
</feature>
<dbReference type="AlphaFoldDB" id="A0A8T1WFS5"/>
<keyword evidence="3" id="KW-1185">Reference proteome</keyword>
<evidence type="ECO:0000256" key="1">
    <source>
        <dbReference type="SAM" id="Coils"/>
    </source>
</evidence>
<dbReference type="OrthoDB" id="6369905at2759"/>
<protein>
    <submittedName>
        <fullName evidence="2">Uncharacterized protein</fullName>
    </submittedName>
</protein>
<name>A0A8T1WFS5_9STRA</name>
<dbReference type="EMBL" id="JAGDFL010000365">
    <property type="protein sequence ID" value="KAG7391144.1"/>
    <property type="molecule type" value="Genomic_DNA"/>
</dbReference>
<evidence type="ECO:0000313" key="2">
    <source>
        <dbReference type="EMBL" id="KAG7391144.1"/>
    </source>
</evidence>
<accession>A0A8T1WFS5</accession>
<organism evidence="2 3">
    <name type="scientific">Phytophthora boehmeriae</name>
    <dbReference type="NCBI Taxonomy" id="109152"/>
    <lineage>
        <taxon>Eukaryota</taxon>
        <taxon>Sar</taxon>
        <taxon>Stramenopiles</taxon>
        <taxon>Oomycota</taxon>
        <taxon>Peronosporomycetes</taxon>
        <taxon>Peronosporales</taxon>
        <taxon>Peronosporaceae</taxon>
        <taxon>Phytophthora</taxon>
    </lineage>
</organism>